<comment type="pathway">
    <text evidence="2 14">Lipid metabolism; fatty acid biosynthesis.</text>
</comment>
<evidence type="ECO:0000256" key="10">
    <source>
        <dbReference type="ARBA" id="ARBA00023136"/>
    </source>
</evidence>
<dbReference type="GO" id="GO:0000324">
    <property type="term" value="C:fungal-type vacuole"/>
    <property type="evidence" value="ECO:0007669"/>
    <property type="project" value="EnsemblFungi"/>
</dbReference>
<keyword evidence="12 14" id="KW-0456">Lyase</keyword>
<keyword evidence="5 14" id="KW-0444">Lipid biosynthesis</keyword>
<comment type="caution">
    <text evidence="14">Lacks conserved residue(s) required for the propagation of feature annotation.</text>
</comment>
<comment type="similarity">
    <text evidence="3 14">Belongs to the very long-chain fatty acids dehydratase HACD family.</text>
</comment>
<dbReference type="Pfam" id="PF04387">
    <property type="entry name" value="PTPLA"/>
    <property type="match status" value="1"/>
</dbReference>
<dbReference type="GO" id="GO:0042761">
    <property type="term" value="P:very long-chain fatty acid biosynthetic process"/>
    <property type="evidence" value="ECO:0007669"/>
    <property type="project" value="TreeGrafter"/>
</dbReference>
<proteinExistence type="inferred from homology"/>
<dbReference type="EMBL" id="MCOG01000210">
    <property type="protein sequence ID" value="ORY25580.1"/>
    <property type="molecule type" value="Genomic_DNA"/>
</dbReference>
<feature type="transmembrane region" description="Helical" evidence="14">
    <location>
        <begin position="125"/>
        <end position="146"/>
    </location>
</feature>
<evidence type="ECO:0000256" key="8">
    <source>
        <dbReference type="ARBA" id="ARBA00022989"/>
    </source>
</evidence>
<evidence type="ECO:0000256" key="5">
    <source>
        <dbReference type="ARBA" id="ARBA00022516"/>
    </source>
</evidence>
<keyword evidence="7 14" id="KW-0276">Fatty acid metabolism</keyword>
<dbReference type="Proteomes" id="UP000193920">
    <property type="component" value="Unassembled WGS sequence"/>
</dbReference>
<dbReference type="GO" id="GO:0005789">
    <property type="term" value="C:endoplasmic reticulum membrane"/>
    <property type="evidence" value="ECO:0007669"/>
    <property type="project" value="UniProtKB-SubCell"/>
</dbReference>
<name>A0A1Y2ATG0_9FUNG</name>
<dbReference type="PANTHER" id="PTHR11035">
    <property type="entry name" value="VERY-LONG-CHAIN (3R)-3-HYDROXYACYL-COA DEHYDRATASE"/>
    <property type="match status" value="1"/>
</dbReference>
<sequence>MANKKATRATPRKAQTPKRRKEKPLFVKLYLFLYNILSFSGWGYVLFLVVKTLIDTNGDYTKIYDNIRNELTIVQSCATLEILHSIIRFVPSPVFTTTCQVFSRLFVSCFILYYTNDPKTYQSPFLTSMVIAWSVTEVIRYLYYALNIFKIQIKLLTWIRYTFFYILYPIGASSECVLIYTSIPAVIKIHQYCPYVNYIVLASYIPFFPILYMHMIKQRKHVLGGKKKKTQ</sequence>
<keyword evidence="9 14" id="KW-0443">Lipid metabolism</keyword>
<dbReference type="OrthoDB" id="46988at2759"/>
<feature type="transmembrane region" description="Helical" evidence="14">
    <location>
        <begin position="158"/>
        <end position="183"/>
    </location>
</feature>
<keyword evidence="6 14" id="KW-0812">Transmembrane</keyword>
<evidence type="ECO:0000256" key="14">
    <source>
        <dbReference type="RuleBase" id="RU363109"/>
    </source>
</evidence>
<comment type="catalytic activity">
    <reaction evidence="13 14">
        <text>a very-long-chain (3R)-3-hydroxyacyl-CoA = a very-long-chain (2E)-enoyl-CoA + H2O</text>
        <dbReference type="Rhea" id="RHEA:45812"/>
        <dbReference type="ChEBI" id="CHEBI:15377"/>
        <dbReference type="ChEBI" id="CHEBI:83728"/>
        <dbReference type="ChEBI" id="CHEBI:85440"/>
        <dbReference type="EC" id="4.2.1.134"/>
    </reaction>
</comment>
<dbReference type="GO" id="GO:0030497">
    <property type="term" value="P:fatty acid elongation"/>
    <property type="evidence" value="ECO:0007669"/>
    <property type="project" value="EnsemblFungi"/>
</dbReference>
<gene>
    <name evidence="15" type="ORF">LY90DRAFT_388939</name>
</gene>
<accession>A0A1Y2ATG0</accession>
<evidence type="ECO:0000256" key="6">
    <source>
        <dbReference type="ARBA" id="ARBA00022692"/>
    </source>
</evidence>
<evidence type="ECO:0000256" key="2">
    <source>
        <dbReference type="ARBA" id="ARBA00005194"/>
    </source>
</evidence>
<reference evidence="15 16" key="1">
    <citation type="submission" date="2016-08" db="EMBL/GenBank/DDBJ databases">
        <title>A Parts List for Fungal Cellulosomes Revealed by Comparative Genomics.</title>
        <authorList>
            <consortium name="DOE Joint Genome Institute"/>
            <person name="Haitjema C.H."/>
            <person name="Gilmore S.P."/>
            <person name="Henske J.K."/>
            <person name="Solomon K.V."/>
            <person name="De Groot R."/>
            <person name="Kuo A."/>
            <person name="Mondo S.J."/>
            <person name="Salamov A.A."/>
            <person name="Labutti K."/>
            <person name="Zhao Z."/>
            <person name="Chiniquy J."/>
            <person name="Barry K."/>
            <person name="Brewer H.M."/>
            <person name="Purvine S.O."/>
            <person name="Wright A.T."/>
            <person name="Boxma B."/>
            <person name="Van Alen T."/>
            <person name="Hackstein J.H."/>
            <person name="Baker S.E."/>
            <person name="Grigoriev I.V."/>
            <person name="O'Malley M.A."/>
        </authorList>
    </citation>
    <scope>NUCLEOTIDE SEQUENCE [LARGE SCALE GENOMIC DNA]</scope>
    <source>
        <strain evidence="15 16">G1</strain>
    </source>
</reference>
<dbReference type="STRING" id="1754190.A0A1Y2ATG0"/>
<organism evidence="15 16">
    <name type="scientific">Neocallimastix californiae</name>
    <dbReference type="NCBI Taxonomy" id="1754190"/>
    <lineage>
        <taxon>Eukaryota</taxon>
        <taxon>Fungi</taxon>
        <taxon>Fungi incertae sedis</taxon>
        <taxon>Chytridiomycota</taxon>
        <taxon>Chytridiomycota incertae sedis</taxon>
        <taxon>Neocallimastigomycetes</taxon>
        <taxon>Neocallimastigales</taxon>
        <taxon>Neocallimastigaceae</taxon>
        <taxon>Neocallimastix</taxon>
    </lineage>
</organism>
<dbReference type="EC" id="4.2.1.134" evidence="4 14"/>
<dbReference type="UniPathway" id="UPA00094"/>
<dbReference type="InterPro" id="IPR007482">
    <property type="entry name" value="Tyr_Pase-like_PTPLA"/>
</dbReference>
<keyword evidence="14" id="KW-0256">Endoplasmic reticulum</keyword>
<evidence type="ECO:0000256" key="12">
    <source>
        <dbReference type="ARBA" id="ARBA00023239"/>
    </source>
</evidence>
<feature type="transmembrane region" description="Helical" evidence="14">
    <location>
        <begin position="29"/>
        <end position="50"/>
    </location>
</feature>
<comment type="function">
    <text evidence="14">Catalyzes the third of the four reactions of the long-chain fatty acids elongation cycle. This endoplasmic reticulum-bound enzymatic process, allows the addition of two carbons to the chain of long- and very long-chain fatty acids/VLCFAs per cycle. This enzyme catalyzes the dehydration of the 3-hydroxyacyl-CoA intermediate into trans-2,3-enoyl-CoA, within each cycle of fatty acid elongation. Thereby, it participates to the production of VLCFAs of different chain lengths that are involved in multiple biological processes as precursors of membrane lipids and lipid mediators.</text>
</comment>
<keyword evidence="11 14" id="KW-0275">Fatty acid biosynthesis</keyword>
<comment type="subcellular location">
    <subcellularLocation>
        <location evidence="14">Endoplasmic reticulum membrane</location>
        <topology evidence="14">Multi-pass membrane protein</topology>
    </subcellularLocation>
    <subcellularLocation>
        <location evidence="1">Membrane</location>
        <topology evidence="1">Multi-pass membrane protein</topology>
    </subcellularLocation>
</comment>
<dbReference type="GO" id="GO:0102158">
    <property type="term" value="F:very-long-chain (3R)-3-hydroxyacyl-CoA dehydratase activity"/>
    <property type="evidence" value="ECO:0007669"/>
    <property type="project" value="UniProtKB-EC"/>
</dbReference>
<feature type="transmembrane region" description="Helical" evidence="14">
    <location>
        <begin position="195"/>
        <end position="213"/>
    </location>
</feature>
<keyword evidence="8 14" id="KW-1133">Transmembrane helix</keyword>
<dbReference type="GO" id="GO:0030148">
    <property type="term" value="P:sphingolipid biosynthetic process"/>
    <property type="evidence" value="ECO:0007669"/>
    <property type="project" value="EnsemblFungi"/>
</dbReference>
<evidence type="ECO:0000256" key="11">
    <source>
        <dbReference type="ARBA" id="ARBA00023160"/>
    </source>
</evidence>
<evidence type="ECO:0000256" key="3">
    <source>
        <dbReference type="ARBA" id="ARBA00007811"/>
    </source>
</evidence>
<keyword evidence="10 14" id="KW-0472">Membrane</keyword>
<dbReference type="PANTHER" id="PTHR11035:SF3">
    <property type="entry name" value="VERY-LONG-CHAIN (3R)-3-HYDROXYACYL-COA DEHYDRATASE"/>
    <property type="match status" value="1"/>
</dbReference>
<evidence type="ECO:0000256" key="1">
    <source>
        <dbReference type="ARBA" id="ARBA00004141"/>
    </source>
</evidence>
<dbReference type="AlphaFoldDB" id="A0A1Y2ATG0"/>
<evidence type="ECO:0000256" key="7">
    <source>
        <dbReference type="ARBA" id="ARBA00022832"/>
    </source>
</evidence>
<keyword evidence="16" id="KW-1185">Reference proteome</keyword>
<dbReference type="GO" id="GO:0007034">
    <property type="term" value="P:vacuolar transport"/>
    <property type="evidence" value="ECO:0007669"/>
    <property type="project" value="EnsemblFungi"/>
</dbReference>
<evidence type="ECO:0000313" key="16">
    <source>
        <dbReference type="Proteomes" id="UP000193920"/>
    </source>
</evidence>
<comment type="caution">
    <text evidence="15">The sequence shown here is derived from an EMBL/GenBank/DDBJ whole genome shotgun (WGS) entry which is preliminary data.</text>
</comment>
<evidence type="ECO:0000256" key="13">
    <source>
        <dbReference type="ARBA" id="ARBA00036671"/>
    </source>
</evidence>
<evidence type="ECO:0000256" key="4">
    <source>
        <dbReference type="ARBA" id="ARBA00013122"/>
    </source>
</evidence>
<protein>
    <recommendedName>
        <fullName evidence="4 14">Very-long-chain (3R)-3-hydroxyacyl-CoA dehydratase</fullName>
        <ecNumber evidence="4 14">4.2.1.134</ecNumber>
    </recommendedName>
</protein>
<evidence type="ECO:0000313" key="15">
    <source>
        <dbReference type="EMBL" id="ORY25580.1"/>
    </source>
</evidence>
<evidence type="ECO:0000256" key="9">
    <source>
        <dbReference type="ARBA" id="ARBA00023098"/>
    </source>
</evidence>